<evidence type="ECO:0008006" key="3">
    <source>
        <dbReference type="Google" id="ProtNLM"/>
    </source>
</evidence>
<proteinExistence type="evidence at transcript level"/>
<keyword evidence="1" id="KW-0732">Signal</keyword>
<evidence type="ECO:0000256" key="1">
    <source>
        <dbReference type="SAM" id="SignalP"/>
    </source>
</evidence>
<feature type="chain" id="PRO_5003980313" description="Secreted peptide" evidence="1">
    <location>
        <begin position="25"/>
        <end position="70"/>
    </location>
</feature>
<organism evidence="2">
    <name type="scientific">Rhipicephalus pulchellus</name>
    <name type="common">Yellow backed tick</name>
    <name type="synonym">Dermacentor pulchellus</name>
    <dbReference type="NCBI Taxonomy" id="72859"/>
    <lineage>
        <taxon>Eukaryota</taxon>
        <taxon>Metazoa</taxon>
        <taxon>Ecdysozoa</taxon>
        <taxon>Arthropoda</taxon>
        <taxon>Chelicerata</taxon>
        <taxon>Arachnida</taxon>
        <taxon>Acari</taxon>
        <taxon>Parasitiformes</taxon>
        <taxon>Ixodida</taxon>
        <taxon>Ixodoidea</taxon>
        <taxon>Ixodidae</taxon>
        <taxon>Rhipicephalinae</taxon>
        <taxon>Rhipicephalus</taxon>
        <taxon>Rhipicephalus</taxon>
    </lineage>
</organism>
<evidence type="ECO:0000313" key="2">
    <source>
        <dbReference type="EMBL" id="JAA55620.1"/>
    </source>
</evidence>
<feature type="signal peptide" evidence="1">
    <location>
        <begin position="1"/>
        <end position="24"/>
    </location>
</feature>
<sequence>MSLFGFWFFLILVALCLNWWPSSHRPSHIFSQLSRINFDAEPLKLSQDLWCHGCEIFSVMHINPAVTPPY</sequence>
<name>L7LV02_RHIPC</name>
<reference evidence="2" key="2">
    <citation type="journal article" date="2015" name="J. Proteomics">
        <title>Sexual differences in the sialomes of the zebra tick, Rhipicephalus pulchellus.</title>
        <authorList>
            <person name="Tan A.W."/>
            <person name="Francischetti I.M."/>
            <person name="Slovak M."/>
            <person name="Kini R.M."/>
            <person name="Ribeiro J.M."/>
        </authorList>
    </citation>
    <scope>NUCLEOTIDE SEQUENCE</scope>
    <source>
        <tissue evidence="2">Salivary gland</tissue>
    </source>
</reference>
<reference evidence="2" key="1">
    <citation type="submission" date="2012-11" db="EMBL/GenBank/DDBJ databases">
        <authorList>
            <person name="Lucero-Rivera Y.E."/>
            <person name="Tovar-Ramirez D."/>
        </authorList>
    </citation>
    <scope>NUCLEOTIDE SEQUENCE</scope>
    <source>
        <tissue evidence="2">Salivary gland</tissue>
    </source>
</reference>
<dbReference type="AlphaFoldDB" id="L7LV02"/>
<protein>
    <recommendedName>
        <fullName evidence="3">Secreted peptide</fullName>
    </recommendedName>
</protein>
<accession>L7LV02</accession>
<dbReference type="EMBL" id="GACK01009414">
    <property type="protein sequence ID" value="JAA55620.1"/>
    <property type="molecule type" value="mRNA"/>
</dbReference>